<evidence type="ECO:0000256" key="5">
    <source>
        <dbReference type="ARBA" id="ARBA00035294"/>
    </source>
</evidence>
<keyword evidence="2 6" id="KW-0689">Ribosomal protein</keyword>
<evidence type="ECO:0000313" key="8">
    <source>
        <dbReference type="EMBL" id="BAM06561.1"/>
    </source>
</evidence>
<dbReference type="GO" id="GO:0005737">
    <property type="term" value="C:cytoplasm"/>
    <property type="evidence" value="ECO:0007669"/>
    <property type="project" value="UniProtKB-ARBA"/>
</dbReference>
<accession>I0IMR2</accession>
<dbReference type="Pfam" id="PF01250">
    <property type="entry name" value="Ribosomal_S6"/>
    <property type="match status" value="1"/>
</dbReference>
<evidence type="ECO:0000256" key="2">
    <source>
        <dbReference type="ARBA" id="ARBA00022980"/>
    </source>
</evidence>
<organism evidence="8 9">
    <name type="scientific">Leptospirillum ferrooxidans (strain C2-3)</name>
    <dbReference type="NCBI Taxonomy" id="1162668"/>
    <lineage>
        <taxon>Bacteria</taxon>
        <taxon>Pseudomonadati</taxon>
        <taxon>Nitrospirota</taxon>
        <taxon>Nitrospiria</taxon>
        <taxon>Nitrospirales</taxon>
        <taxon>Nitrospiraceae</taxon>
        <taxon>Leptospirillum</taxon>
    </lineage>
</organism>
<dbReference type="PATRIC" id="fig|1162668.3.peg.996"/>
<evidence type="ECO:0000256" key="3">
    <source>
        <dbReference type="ARBA" id="ARBA00023274"/>
    </source>
</evidence>
<evidence type="ECO:0000256" key="7">
    <source>
        <dbReference type="SAM" id="MobiDB-lite"/>
    </source>
</evidence>
<sequence>MSAFYECVLLLKSQLTDEESAATVSRFTNLIESKSGTVHHIQKMGRKRMAYELNKEKRAEYVVLYLELQNPSDIAELDRQARIDERVVKSMIVRKEKLNFPKSDSSQEESLSDQDDSAILEGDAH</sequence>
<proteinExistence type="inferred from homology"/>
<name>I0IMR2_LEPFC</name>
<dbReference type="GO" id="GO:0005840">
    <property type="term" value="C:ribosome"/>
    <property type="evidence" value="ECO:0007669"/>
    <property type="project" value="UniProtKB-KW"/>
</dbReference>
<dbReference type="CDD" id="cd00473">
    <property type="entry name" value="bS6"/>
    <property type="match status" value="1"/>
</dbReference>
<dbReference type="NCBIfam" id="TIGR00166">
    <property type="entry name" value="S6"/>
    <property type="match status" value="1"/>
</dbReference>
<dbReference type="InterPro" id="IPR014717">
    <property type="entry name" value="Transl_elong_EF1B/ribsomal_bS6"/>
</dbReference>
<reference evidence="8 9" key="1">
    <citation type="journal article" date="2012" name="J. Bacteriol.">
        <title>Complete Genome Sequence of Leptospirillum ferrooxidans Strain C2-3, Isolated from a Fresh Volcanic Ash Deposit on the Island of Miyake, Japan.</title>
        <authorList>
            <person name="Fujimura R."/>
            <person name="Sato Y."/>
            <person name="Nishizawa T."/>
            <person name="Oshima K."/>
            <person name="Kim S.-W."/>
            <person name="Hattori M."/>
            <person name="Kamijo T."/>
            <person name="Ohta H."/>
        </authorList>
    </citation>
    <scope>NUCLEOTIDE SEQUENCE [LARGE SCALE GENOMIC DNA]</scope>
    <source>
        <strain evidence="8 9">C2-3</strain>
    </source>
</reference>
<dbReference type="Proteomes" id="UP000007382">
    <property type="component" value="Chromosome"/>
</dbReference>
<dbReference type="AlphaFoldDB" id="I0IMR2"/>
<dbReference type="GO" id="GO:1990904">
    <property type="term" value="C:ribonucleoprotein complex"/>
    <property type="evidence" value="ECO:0007669"/>
    <property type="project" value="UniProtKB-KW"/>
</dbReference>
<comment type="similarity">
    <text evidence="1 6">Belongs to the bacterial ribosomal protein bS6 family.</text>
</comment>
<dbReference type="GO" id="GO:0070181">
    <property type="term" value="F:small ribosomal subunit rRNA binding"/>
    <property type="evidence" value="ECO:0007669"/>
    <property type="project" value="TreeGrafter"/>
</dbReference>
<feature type="region of interest" description="Disordered" evidence="7">
    <location>
        <begin position="99"/>
        <end position="125"/>
    </location>
</feature>
<keyword evidence="6" id="KW-0699">rRNA-binding</keyword>
<dbReference type="HOGENOM" id="CLU_113441_5_1_0"/>
<evidence type="ECO:0000256" key="6">
    <source>
        <dbReference type="HAMAP-Rule" id="MF_00360"/>
    </source>
</evidence>
<keyword evidence="6" id="KW-0694">RNA-binding</keyword>
<evidence type="ECO:0000313" key="9">
    <source>
        <dbReference type="Proteomes" id="UP000007382"/>
    </source>
</evidence>
<dbReference type="HAMAP" id="MF_00360">
    <property type="entry name" value="Ribosomal_bS6"/>
    <property type="match status" value="1"/>
</dbReference>
<dbReference type="EMBL" id="AP012342">
    <property type="protein sequence ID" value="BAM06561.1"/>
    <property type="molecule type" value="Genomic_DNA"/>
</dbReference>
<dbReference type="InterPro" id="IPR020814">
    <property type="entry name" value="Ribosomal_S6_plastid/chlpt"/>
</dbReference>
<dbReference type="InterPro" id="IPR000529">
    <property type="entry name" value="Ribosomal_bS6"/>
</dbReference>
<keyword evidence="9" id="KW-1185">Reference proteome</keyword>
<dbReference type="PANTHER" id="PTHR21011:SF1">
    <property type="entry name" value="SMALL RIBOSOMAL SUBUNIT PROTEIN BS6M"/>
    <property type="match status" value="1"/>
</dbReference>
<keyword evidence="3 6" id="KW-0687">Ribonucleoprotein</keyword>
<gene>
    <name evidence="6" type="primary">rpsF</name>
    <name evidence="8" type="ordered locus">LFE_0852</name>
</gene>
<dbReference type="Gene3D" id="3.30.70.60">
    <property type="match status" value="1"/>
</dbReference>
<dbReference type="GO" id="GO:0006412">
    <property type="term" value="P:translation"/>
    <property type="evidence" value="ECO:0007669"/>
    <property type="project" value="UniProtKB-UniRule"/>
</dbReference>
<comment type="function">
    <text evidence="4 6">Binds together with bS18 to 16S ribosomal RNA.</text>
</comment>
<dbReference type="InterPro" id="IPR035980">
    <property type="entry name" value="Ribosomal_bS6_sf"/>
</dbReference>
<reference evidence="9" key="2">
    <citation type="submission" date="2012-03" db="EMBL/GenBank/DDBJ databases">
        <title>The complete genome sequence of the pioneer microbe on fresh volcanic deposit, Leptospirillum ferrooxidans strain C2-3.</title>
        <authorList>
            <person name="Fujimura R."/>
            <person name="Sato Y."/>
            <person name="Nishizawa T."/>
            <person name="Nanba K."/>
            <person name="Oshima K."/>
            <person name="Hattori M."/>
            <person name="Kamijo T."/>
            <person name="Ohta H."/>
        </authorList>
    </citation>
    <scope>NUCLEOTIDE SEQUENCE [LARGE SCALE GENOMIC DNA]</scope>
    <source>
        <strain evidence="9">C2-3</strain>
    </source>
</reference>
<dbReference type="OrthoDB" id="9812702at2"/>
<dbReference type="KEGG" id="lfc:LFE_0852"/>
<dbReference type="STRING" id="1162668.LFE_0852"/>
<dbReference type="eggNOG" id="COG0360">
    <property type="taxonomic scope" value="Bacteria"/>
</dbReference>
<dbReference type="RefSeq" id="WP_014449052.1">
    <property type="nucleotide sequence ID" value="NC_017094.1"/>
</dbReference>
<evidence type="ECO:0000256" key="4">
    <source>
        <dbReference type="ARBA" id="ARBA00035104"/>
    </source>
</evidence>
<feature type="compositionally biased region" description="Acidic residues" evidence="7">
    <location>
        <begin position="106"/>
        <end position="118"/>
    </location>
</feature>
<protein>
    <recommendedName>
        <fullName evidence="5 6">Small ribosomal subunit protein bS6</fullName>
    </recommendedName>
</protein>
<dbReference type="SUPFAM" id="SSF54995">
    <property type="entry name" value="Ribosomal protein S6"/>
    <property type="match status" value="1"/>
</dbReference>
<dbReference type="PANTHER" id="PTHR21011">
    <property type="entry name" value="MITOCHONDRIAL 28S RIBOSOMAL PROTEIN S6"/>
    <property type="match status" value="1"/>
</dbReference>
<dbReference type="GO" id="GO:0003735">
    <property type="term" value="F:structural constituent of ribosome"/>
    <property type="evidence" value="ECO:0007669"/>
    <property type="project" value="InterPro"/>
</dbReference>
<evidence type="ECO:0000256" key="1">
    <source>
        <dbReference type="ARBA" id="ARBA00009512"/>
    </source>
</evidence>